<keyword evidence="2" id="KW-1185">Reference proteome</keyword>
<proteinExistence type="predicted"/>
<evidence type="ECO:0000313" key="2">
    <source>
        <dbReference type="Proteomes" id="UP000029736"/>
    </source>
</evidence>
<accession>A0A098S1C1</accession>
<dbReference type="EMBL" id="JPOS01000083">
    <property type="protein sequence ID" value="KGE85851.1"/>
    <property type="molecule type" value="Genomic_DNA"/>
</dbReference>
<organism evidence="1 2">
    <name type="scientific">Phaeodactylibacter xiamenensis</name>
    <dbReference type="NCBI Taxonomy" id="1524460"/>
    <lineage>
        <taxon>Bacteria</taxon>
        <taxon>Pseudomonadati</taxon>
        <taxon>Bacteroidota</taxon>
        <taxon>Saprospiria</taxon>
        <taxon>Saprospirales</taxon>
        <taxon>Haliscomenobacteraceae</taxon>
        <taxon>Phaeodactylibacter</taxon>
    </lineage>
</organism>
<dbReference type="RefSeq" id="WP_044226727.1">
    <property type="nucleotide sequence ID" value="NZ_JBKAGJ010000002.1"/>
</dbReference>
<evidence type="ECO:0008006" key="3">
    <source>
        <dbReference type="Google" id="ProtNLM"/>
    </source>
</evidence>
<gene>
    <name evidence="1" type="ORF">IX84_24870</name>
</gene>
<comment type="caution">
    <text evidence="1">The sequence shown here is derived from an EMBL/GenBank/DDBJ whole genome shotgun (WGS) entry which is preliminary data.</text>
</comment>
<dbReference type="SUPFAM" id="SSF46785">
    <property type="entry name" value="Winged helix' DNA-binding domain"/>
    <property type="match status" value="1"/>
</dbReference>
<evidence type="ECO:0000313" key="1">
    <source>
        <dbReference type="EMBL" id="KGE85851.1"/>
    </source>
</evidence>
<dbReference type="InterPro" id="IPR036388">
    <property type="entry name" value="WH-like_DNA-bd_sf"/>
</dbReference>
<dbReference type="Gene3D" id="1.10.10.10">
    <property type="entry name" value="Winged helix-like DNA-binding domain superfamily/Winged helix DNA-binding domain"/>
    <property type="match status" value="1"/>
</dbReference>
<dbReference type="STRING" id="1524460.IX84_24870"/>
<protein>
    <recommendedName>
        <fullName evidence="3">S-adenosylmethionine tRNA ribosyltransferase</fullName>
    </recommendedName>
</protein>
<name>A0A098S1C1_9BACT</name>
<sequence>MGANSKIISAKILEIARQRGPSKTFCPSEVARALFPSNWRSKMEAVRNSAFQLAAKGKVRILQGGAEVPEPEQVKGAIRIQIVL</sequence>
<dbReference type="Proteomes" id="UP000029736">
    <property type="component" value="Unassembled WGS sequence"/>
</dbReference>
<dbReference type="InterPro" id="IPR021660">
    <property type="entry name" value="DUF3253"/>
</dbReference>
<dbReference type="OrthoDB" id="711646at2"/>
<dbReference type="AlphaFoldDB" id="A0A098S1C1"/>
<dbReference type="Pfam" id="PF11625">
    <property type="entry name" value="DUF3253"/>
    <property type="match status" value="1"/>
</dbReference>
<reference evidence="1 2" key="1">
    <citation type="journal article" date="2014" name="Int. J. Syst. Evol. Microbiol.">
        <title>Phaeodactylibacter xiamenensis gen. nov., sp. nov., a member of the family Saprospiraceae isolated from the marine alga Phaeodactylum tricornutum.</title>
        <authorList>
            <person name="Chen Z.Jr."/>
            <person name="Lei X."/>
            <person name="Lai Q."/>
            <person name="Li Y."/>
            <person name="Zhang B."/>
            <person name="Zhang J."/>
            <person name="Zhang H."/>
            <person name="Yang L."/>
            <person name="Zheng W."/>
            <person name="Tian Y."/>
            <person name="Yu Z."/>
            <person name="Xu H.Jr."/>
            <person name="Zheng T."/>
        </authorList>
    </citation>
    <scope>NUCLEOTIDE SEQUENCE [LARGE SCALE GENOMIC DNA]</scope>
    <source>
        <strain evidence="1 2">KD52</strain>
    </source>
</reference>
<dbReference type="InterPro" id="IPR036390">
    <property type="entry name" value="WH_DNA-bd_sf"/>
</dbReference>